<evidence type="ECO:0000256" key="1">
    <source>
        <dbReference type="SAM" id="Phobius"/>
    </source>
</evidence>
<organism evidence="2 3">
    <name type="scientific">Pelatocladus maniniholoensis HA4357-MV3</name>
    <dbReference type="NCBI Taxonomy" id="1117104"/>
    <lineage>
        <taxon>Bacteria</taxon>
        <taxon>Bacillati</taxon>
        <taxon>Cyanobacteriota</taxon>
        <taxon>Cyanophyceae</taxon>
        <taxon>Nostocales</taxon>
        <taxon>Nostocaceae</taxon>
        <taxon>Pelatocladus</taxon>
    </lineage>
</organism>
<feature type="transmembrane region" description="Helical" evidence="1">
    <location>
        <begin position="115"/>
        <end position="137"/>
    </location>
</feature>
<dbReference type="Proteomes" id="UP000813215">
    <property type="component" value="Unassembled WGS sequence"/>
</dbReference>
<dbReference type="AlphaFoldDB" id="A0A9E3H3C3"/>
<evidence type="ECO:0000313" key="2">
    <source>
        <dbReference type="EMBL" id="MBW4430450.1"/>
    </source>
</evidence>
<evidence type="ECO:0000313" key="3">
    <source>
        <dbReference type="Proteomes" id="UP000813215"/>
    </source>
</evidence>
<name>A0A9E3H3C3_9NOST</name>
<keyword evidence="1" id="KW-0472">Membrane</keyword>
<gene>
    <name evidence="2" type="ORF">KME28_01435</name>
</gene>
<keyword evidence="1" id="KW-1133">Transmembrane helix</keyword>
<reference evidence="2" key="2">
    <citation type="journal article" date="2022" name="Microbiol. Resour. Announc.">
        <title>Metagenome Sequencing to Explore Phylogenomics of Terrestrial Cyanobacteria.</title>
        <authorList>
            <person name="Ward R.D."/>
            <person name="Stajich J.E."/>
            <person name="Johansen J.R."/>
            <person name="Huntemann M."/>
            <person name="Clum A."/>
            <person name="Foster B."/>
            <person name="Foster B."/>
            <person name="Roux S."/>
            <person name="Palaniappan K."/>
            <person name="Varghese N."/>
            <person name="Mukherjee S."/>
            <person name="Reddy T.B.K."/>
            <person name="Daum C."/>
            <person name="Copeland A."/>
            <person name="Chen I.A."/>
            <person name="Ivanova N.N."/>
            <person name="Kyrpides N.C."/>
            <person name="Shapiro N."/>
            <person name="Eloe-Fadrosh E.A."/>
            <person name="Pietrasiak N."/>
        </authorList>
    </citation>
    <scope>NUCLEOTIDE SEQUENCE</scope>
    <source>
        <strain evidence="2">HA4357-MV3</strain>
    </source>
</reference>
<feature type="transmembrane region" description="Helical" evidence="1">
    <location>
        <begin position="84"/>
        <end position="103"/>
    </location>
</feature>
<sequence length="150" mass="16372">MSQRTFSRILFCFVAGFISTVVFHQAMLAILNWIGFAPFPPFQMNPTQPFGIPRLWSLAFWGGIWGIGLGATVFHLLPNHNYWLTALIFGALAPTGVSLFIVAPLKGLPFAGGGQIPVIVTGLLVNAAWGLGTALLLRLQPLQIRRSKQN</sequence>
<accession>A0A9E3H3C3</accession>
<feature type="transmembrane region" description="Helical" evidence="1">
    <location>
        <begin position="9"/>
        <end position="35"/>
    </location>
</feature>
<feature type="transmembrane region" description="Helical" evidence="1">
    <location>
        <begin position="55"/>
        <end position="77"/>
    </location>
</feature>
<keyword evidence="1" id="KW-0812">Transmembrane</keyword>
<protein>
    <submittedName>
        <fullName evidence="2">Uncharacterized protein</fullName>
    </submittedName>
</protein>
<comment type="caution">
    <text evidence="2">The sequence shown here is derived from an EMBL/GenBank/DDBJ whole genome shotgun (WGS) entry which is preliminary data.</text>
</comment>
<proteinExistence type="predicted"/>
<dbReference type="EMBL" id="JAHHHW010000013">
    <property type="protein sequence ID" value="MBW4430450.1"/>
    <property type="molecule type" value="Genomic_DNA"/>
</dbReference>
<reference evidence="2" key="1">
    <citation type="submission" date="2021-05" db="EMBL/GenBank/DDBJ databases">
        <authorList>
            <person name="Pietrasiak N."/>
            <person name="Ward R."/>
            <person name="Stajich J.E."/>
            <person name="Kurbessoian T."/>
        </authorList>
    </citation>
    <scope>NUCLEOTIDE SEQUENCE</scope>
    <source>
        <strain evidence="2">HA4357-MV3</strain>
    </source>
</reference>